<accession>A0A497XKK2</accession>
<comment type="caution">
    <text evidence="1">The sequence shown here is derived from an EMBL/GenBank/DDBJ whole genome shotgun (WGS) entry which is preliminary data.</text>
</comment>
<dbReference type="AlphaFoldDB" id="A0A497XKK2"/>
<dbReference type="Proteomes" id="UP000268908">
    <property type="component" value="Unassembled WGS sequence"/>
</dbReference>
<name>A0A497XKK2_9PROT</name>
<dbReference type="RefSeq" id="WP_165904734.1">
    <property type="nucleotide sequence ID" value="NZ_BHVV01000001.1"/>
</dbReference>
<sequence>MARIYAIIGMLAVSVMAWADYRGVGLFDDMAHSQPNRLNPSQRSTFHK</sequence>
<evidence type="ECO:0000313" key="1">
    <source>
        <dbReference type="EMBL" id="RLJ67910.1"/>
    </source>
</evidence>
<keyword evidence="2" id="KW-1185">Reference proteome</keyword>
<evidence type="ECO:0000313" key="2">
    <source>
        <dbReference type="Proteomes" id="UP000268908"/>
    </source>
</evidence>
<dbReference type="EMBL" id="RCCI01000004">
    <property type="protein sequence ID" value="RLJ67910.1"/>
    <property type="molecule type" value="Genomic_DNA"/>
</dbReference>
<gene>
    <name evidence="1" type="ORF">DFR35_0463</name>
</gene>
<organism evidence="1 2">
    <name type="scientific">Sulfurisoma sediminicola</name>
    <dbReference type="NCBI Taxonomy" id="1381557"/>
    <lineage>
        <taxon>Bacteria</taxon>
        <taxon>Pseudomonadati</taxon>
        <taxon>Pseudomonadota</taxon>
        <taxon>Betaproteobacteria</taxon>
        <taxon>Nitrosomonadales</taxon>
        <taxon>Sterolibacteriaceae</taxon>
        <taxon>Sulfurisoma</taxon>
    </lineage>
</organism>
<proteinExistence type="predicted"/>
<reference evidence="1 2" key="1">
    <citation type="submission" date="2018-10" db="EMBL/GenBank/DDBJ databases">
        <title>Genomic Encyclopedia of Type Strains, Phase IV (KMG-IV): sequencing the most valuable type-strain genomes for metagenomic binning, comparative biology and taxonomic classification.</title>
        <authorList>
            <person name="Goeker M."/>
        </authorList>
    </citation>
    <scope>NUCLEOTIDE SEQUENCE [LARGE SCALE GENOMIC DNA]</scope>
    <source>
        <strain evidence="1 2">DSM 26916</strain>
    </source>
</reference>
<protein>
    <submittedName>
        <fullName evidence="1">Uncharacterized protein</fullName>
    </submittedName>
</protein>